<gene>
    <name evidence="1" type="ORF">EGYM00163_LOCUS43133</name>
</gene>
<dbReference type="EMBL" id="HBJA01125300">
    <property type="protein sequence ID" value="CAE0831851.1"/>
    <property type="molecule type" value="Transcribed_RNA"/>
</dbReference>
<protein>
    <submittedName>
        <fullName evidence="1">Uncharacterized protein</fullName>
    </submittedName>
</protein>
<dbReference type="AlphaFoldDB" id="A0A7S4GBU8"/>
<proteinExistence type="predicted"/>
<name>A0A7S4GBU8_9EUGL</name>
<organism evidence="1">
    <name type="scientific">Eutreptiella gymnastica</name>
    <dbReference type="NCBI Taxonomy" id="73025"/>
    <lineage>
        <taxon>Eukaryota</taxon>
        <taxon>Discoba</taxon>
        <taxon>Euglenozoa</taxon>
        <taxon>Euglenida</taxon>
        <taxon>Spirocuta</taxon>
        <taxon>Euglenophyceae</taxon>
        <taxon>Eutreptiales</taxon>
        <taxon>Eutreptiaceae</taxon>
        <taxon>Eutreptiella</taxon>
    </lineage>
</organism>
<sequence>MVPPRLEMPQNMVKGCTHNFSVNQFHEVSLEPAAQQRWLATIDWFASVVSDWRAYPPRCDWVDASWLPQTSYQLYSIPTKKKLQPLPPPCHWKITLARY</sequence>
<accession>A0A7S4GBU8</accession>
<evidence type="ECO:0000313" key="1">
    <source>
        <dbReference type="EMBL" id="CAE0831851.1"/>
    </source>
</evidence>
<reference evidence="1" key="1">
    <citation type="submission" date="2021-01" db="EMBL/GenBank/DDBJ databases">
        <authorList>
            <person name="Corre E."/>
            <person name="Pelletier E."/>
            <person name="Niang G."/>
            <person name="Scheremetjew M."/>
            <person name="Finn R."/>
            <person name="Kale V."/>
            <person name="Holt S."/>
            <person name="Cochrane G."/>
            <person name="Meng A."/>
            <person name="Brown T."/>
            <person name="Cohen L."/>
        </authorList>
    </citation>
    <scope>NUCLEOTIDE SEQUENCE</scope>
    <source>
        <strain evidence="1">CCMP1594</strain>
    </source>
</reference>